<protein>
    <submittedName>
        <fullName evidence="7">Sigma-70 family RNA polymerase sigma factor</fullName>
    </submittedName>
</protein>
<accession>A0ABS0SDA0</accession>
<dbReference type="InterPro" id="IPR036388">
    <property type="entry name" value="WH-like_DNA-bd_sf"/>
</dbReference>
<proteinExistence type="inferred from homology"/>
<gene>
    <name evidence="7" type="ORF">IOD40_08405</name>
</gene>
<dbReference type="Proteomes" id="UP000601789">
    <property type="component" value="Unassembled WGS sequence"/>
</dbReference>
<dbReference type="SUPFAM" id="SSF88659">
    <property type="entry name" value="Sigma3 and sigma4 domains of RNA polymerase sigma factors"/>
    <property type="match status" value="1"/>
</dbReference>
<dbReference type="InterPro" id="IPR039425">
    <property type="entry name" value="RNA_pol_sigma-70-like"/>
</dbReference>
<evidence type="ECO:0000256" key="4">
    <source>
        <dbReference type="ARBA" id="ARBA00023163"/>
    </source>
</evidence>
<dbReference type="InterPro" id="IPR013249">
    <property type="entry name" value="RNA_pol_sigma70_r4_t2"/>
</dbReference>
<dbReference type="Pfam" id="PF04542">
    <property type="entry name" value="Sigma70_r2"/>
    <property type="match status" value="1"/>
</dbReference>
<evidence type="ECO:0000256" key="3">
    <source>
        <dbReference type="ARBA" id="ARBA00023082"/>
    </source>
</evidence>
<dbReference type="RefSeq" id="WP_198476089.1">
    <property type="nucleotide sequence ID" value="NZ_JADGMQ010000004.1"/>
</dbReference>
<dbReference type="InterPro" id="IPR007627">
    <property type="entry name" value="RNA_pol_sigma70_r2"/>
</dbReference>
<feature type="domain" description="RNA polymerase sigma-70 region 2" evidence="5">
    <location>
        <begin position="15"/>
        <end position="75"/>
    </location>
</feature>
<dbReference type="Gene3D" id="1.10.1740.10">
    <property type="match status" value="1"/>
</dbReference>
<dbReference type="InterPro" id="IPR013324">
    <property type="entry name" value="RNA_pol_sigma_r3/r4-like"/>
</dbReference>
<evidence type="ECO:0000256" key="2">
    <source>
        <dbReference type="ARBA" id="ARBA00023015"/>
    </source>
</evidence>
<evidence type="ECO:0000256" key="1">
    <source>
        <dbReference type="ARBA" id="ARBA00010641"/>
    </source>
</evidence>
<dbReference type="SUPFAM" id="SSF88946">
    <property type="entry name" value="Sigma2 domain of RNA polymerase sigma factors"/>
    <property type="match status" value="1"/>
</dbReference>
<organism evidence="7 8">
    <name type="scientific">Aquamicrobium zhengzhouense</name>
    <dbReference type="NCBI Taxonomy" id="2781738"/>
    <lineage>
        <taxon>Bacteria</taxon>
        <taxon>Pseudomonadati</taxon>
        <taxon>Pseudomonadota</taxon>
        <taxon>Alphaproteobacteria</taxon>
        <taxon>Hyphomicrobiales</taxon>
        <taxon>Phyllobacteriaceae</taxon>
        <taxon>Aquamicrobium</taxon>
    </lineage>
</organism>
<feature type="domain" description="RNA polymerase sigma factor 70 region 4 type 2" evidence="6">
    <location>
        <begin position="103"/>
        <end position="155"/>
    </location>
</feature>
<dbReference type="PANTHER" id="PTHR43133:SF25">
    <property type="entry name" value="RNA POLYMERASE SIGMA FACTOR RFAY-RELATED"/>
    <property type="match status" value="1"/>
</dbReference>
<dbReference type="NCBIfam" id="TIGR02937">
    <property type="entry name" value="sigma70-ECF"/>
    <property type="match status" value="1"/>
</dbReference>
<keyword evidence="2" id="KW-0805">Transcription regulation</keyword>
<evidence type="ECO:0000313" key="7">
    <source>
        <dbReference type="EMBL" id="MBI1620681.1"/>
    </source>
</evidence>
<keyword evidence="4" id="KW-0804">Transcription</keyword>
<dbReference type="Pfam" id="PF08281">
    <property type="entry name" value="Sigma70_r4_2"/>
    <property type="match status" value="1"/>
</dbReference>
<evidence type="ECO:0000313" key="8">
    <source>
        <dbReference type="Proteomes" id="UP000601789"/>
    </source>
</evidence>
<evidence type="ECO:0000259" key="5">
    <source>
        <dbReference type="Pfam" id="PF04542"/>
    </source>
</evidence>
<evidence type="ECO:0000259" key="6">
    <source>
        <dbReference type="Pfam" id="PF08281"/>
    </source>
</evidence>
<dbReference type="NCBIfam" id="NF009164">
    <property type="entry name" value="PRK12511.1"/>
    <property type="match status" value="1"/>
</dbReference>
<comment type="similarity">
    <text evidence="1">Belongs to the sigma-70 factor family. ECF subfamily.</text>
</comment>
<comment type="caution">
    <text evidence="7">The sequence shown here is derived from an EMBL/GenBank/DDBJ whole genome shotgun (WGS) entry which is preliminary data.</text>
</comment>
<keyword evidence="3" id="KW-0731">Sigma factor</keyword>
<dbReference type="CDD" id="cd06171">
    <property type="entry name" value="Sigma70_r4"/>
    <property type="match status" value="1"/>
</dbReference>
<reference evidence="7 8" key="1">
    <citation type="submission" date="2020-10" db="EMBL/GenBank/DDBJ databases">
        <title>Aquamicrobium zhengzhouensis sp. nov., a exopolysaccharide producing bacterium isolated from farmland soil.</title>
        <authorList>
            <person name="Wang X."/>
        </authorList>
    </citation>
    <scope>NUCLEOTIDE SEQUENCE [LARGE SCALE GENOMIC DNA]</scope>
    <source>
        <strain evidence="8">cd-1</strain>
    </source>
</reference>
<dbReference type="InterPro" id="IPR014284">
    <property type="entry name" value="RNA_pol_sigma-70_dom"/>
</dbReference>
<dbReference type="InterPro" id="IPR013325">
    <property type="entry name" value="RNA_pol_sigma_r2"/>
</dbReference>
<name>A0ABS0SDA0_9HYPH</name>
<sequence length="176" mass="19777">MKRTQARFDVVGQLGALRRYARSLTRDSSDAEDLVQDALLRACENRSSFEAGREVRPWLLSILHNVFVDKTRRSKSESLRIKGLAEMSPKQLDAPQDHSVRLAQIRAAFMKLPEEQRTALHLVTIEGLSYQEAADTLAIPVGTLMSRISRGREALRSFEQGRDQTSLKLVGGRDVS</sequence>
<dbReference type="EMBL" id="JADGMQ010000004">
    <property type="protein sequence ID" value="MBI1620681.1"/>
    <property type="molecule type" value="Genomic_DNA"/>
</dbReference>
<keyword evidence="8" id="KW-1185">Reference proteome</keyword>
<dbReference type="PANTHER" id="PTHR43133">
    <property type="entry name" value="RNA POLYMERASE ECF-TYPE SIGMA FACTO"/>
    <property type="match status" value="1"/>
</dbReference>
<dbReference type="Gene3D" id="1.10.10.10">
    <property type="entry name" value="Winged helix-like DNA-binding domain superfamily/Winged helix DNA-binding domain"/>
    <property type="match status" value="1"/>
</dbReference>